<dbReference type="InterPro" id="IPR001279">
    <property type="entry name" value="Metallo-B-lactamas"/>
</dbReference>
<proteinExistence type="predicted"/>
<feature type="transmembrane region" description="Helical" evidence="6">
    <location>
        <begin position="330"/>
        <end position="352"/>
    </location>
</feature>
<dbReference type="SMART" id="SM00849">
    <property type="entry name" value="Lactamase_B"/>
    <property type="match status" value="1"/>
</dbReference>
<evidence type="ECO:0000313" key="9">
    <source>
        <dbReference type="Proteomes" id="UP000009236"/>
    </source>
</evidence>
<keyword evidence="9" id="KW-1185">Reference proteome</keyword>
<reference evidence="8 9" key="1">
    <citation type="submission" date="2011-05" db="EMBL/GenBank/DDBJ databases">
        <title>Complete sequence of Isoptericola variabilis 225.</title>
        <authorList>
            <consortium name="US DOE Joint Genome Institute"/>
            <person name="Lucas S."/>
            <person name="Han J."/>
            <person name="Lapidus A."/>
            <person name="Cheng J.-F."/>
            <person name="Goodwin L."/>
            <person name="Pitluck S."/>
            <person name="Peters L."/>
            <person name="Mikhailova N."/>
            <person name="Zeytun A."/>
            <person name="Han C."/>
            <person name="Tapia R."/>
            <person name="Land M."/>
            <person name="Hauser L."/>
            <person name="Kyrpides N."/>
            <person name="Ivanova N."/>
            <person name="Pagani I."/>
            <person name="Siebers A."/>
            <person name="Allgaier M."/>
            <person name="Thelen M."/>
            <person name="Hugenholtz P."/>
            <person name="Gladden J."/>
            <person name="Woyke T."/>
        </authorList>
    </citation>
    <scope>NUCLEOTIDE SEQUENCE [LARGE SCALE GENOMIC DNA]</scope>
    <source>
        <strain evidence="9">225</strain>
    </source>
</reference>
<feature type="transmembrane region" description="Helical" evidence="6">
    <location>
        <begin position="359"/>
        <end position="378"/>
    </location>
</feature>
<dbReference type="NCBIfam" id="TIGR00360">
    <property type="entry name" value="ComEC_N-term"/>
    <property type="match status" value="1"/>
</dbReference>
<keyword evidence="4 6" id="KW-1133">Transmembrane helix</keyword>
<dbReference type="STRING" id="743718.Isova_1994"/>
<feature type="transmembrane region" description="Helical" evidence="6">
    <location>
        <begin position="423"/>
        <end position="442"/>
    </location>
</feature>
<dbReference type="InterPro" id="IPR036866">
    <property type="entry name" value="RibonucZ/Hydroxyglut_hydro"/>
</dbReference>
<dbReference type="CDD" id="cd07731">
    <property type="entry name" value="ComA-like_MBL-fold"/>
    <property type="match status" value="1"/>
</dbReference>
<evidence type="ECO:0000256" key="3">
    <source>
        <dbReference type="ARBA" id="ARBA00022692"/>
    </source>
</evidence>
<feature type="transmembrane region" description="Helical" evidence="6">
    <location>
        <begin position="6"/>
        <end position="22"/>
    </location>
</feature>
<dbReference type="InterPro" id="IPR004477">
    <property type="entry name" value="ComEC_N"/>
</dbReference>
<feature type="transmembrane region" description="Helical" evidence="6">
    <location>
        <begin position="53"/>
        <end position="73"/>
    </location>
</feature>
<gene>
    <name evidence="8" type="ordered locus">Isova_1994</name>
</gene>
<evidence type="ECO:0000256" key="5">
    <source>
        <dbReference type="ARBA" id="ARBA00023136"/>
    </source>
</evidence>
<evidence type="ECO:0000256" key="1">
    <source>
        <dbReference type="ARBA" id="ARBA00004651"/>
    </source>
</evidence>
<dbReference type="Proteomes" id="UP000009236">
    <property type="component" value="Chromosome"/>
</dbReference>
<feature type="transmembrane region" description="Helical" evidence="6">
    <location>
        <begin position="454"/>
        <end position="473"/>
    </location>
</feature>
<feature type="transmembrane region" description="Helical" evidence="6">
    <location>
        <begin position="509"/>
        <end position="527"/>
    </location>
</feature>
<evidence type="ECO:0000259" key="7">
    <source>
        <dbReference type="SMART" id="SM00849"/>
    </source>
</evidence>
<name>F6FPJ9_ISOV2</name>
<feature type="domain" description="Metallo-beta-lactamase" evidence="7">
    <location>
        <begin position="550"/>
        <end position="727"/>
    </location>
</feature>
<dbReference type="InterPro" id="IPR035681">
    <property type="entry name" value="ComA-like_MBL"/>
</dbReference>
<dbReference type="RefSeq" id="WP_013839122.1">
    <property type="nucleotide sequence ID" value="NC_015588.1"/>
</dbReference>
<dbReference type="Pfam" id="PF13567">
    <property type="entry name" value="DUF4131"/>
    <property type="match status" value="1"/>
</dbReference>
<dbReference type="HOGENOM" id="CLU_010363_4_0_11"/>
<keyword evidence="5 6" id="KW-0472">Membrane</keyword>
<dbReference type="Gene3D" id="3.60.15.10">
    <property type="entry name" value="Ribonuclease Z/Hydroxyacylglutathione hydrolase-like"/>
    <property type="match status" value="1"/>
</dbReference>
<dbReference type="KEGG" id="iva:Isova_1994"/>
<evidence type="ECO:0000256" key="6">
    <source>
        <dbReference type="SAM" id="Phobius"/>
    </source>
</evidence>
<organism evidence="9">
    <name type="scientific">Isoptericola variabilis (strain 225)</name>
    <dbReference type="NCBI Taxonomy" id="743718"/>
    <lineage>
        <taxon>Bacteria</taxon>
        <taxon>Bacillati</taxon>
        <taxon>Actinomycetota</taxon>
        <taxon>Actinomycetes</taxon>
        <taxon>Micrococcales</taxon>
        <taxon>Promicromonosporaceae</taxon>
        <taxon>Isoptericola</taxon>
    </lineage>
</organism>
<comment type="subcellular location">
    <subcellularLocation>
        <location evidence="1">Cell membrane</location>
        <topology evidence="1">Multi-pass membrane protein</topology>
    </subcellularLocation>
</comment>
<dbReference type="EMBL" id="CP002810">
    <property type="protein sequence ID" value="AEG44731.1"/>
    <property type="molecule type" value="Genomic_DNA"/>
</dbReference>
<dbReference type="InterPro" id="IPR025405">
    <property type="entry name" value="DUF4131"/>
</dbReference>
<accession>F6FPJ9</accession>
<dbReference type="GO" id="GO:0005886">
    <property type="term" value="C:plasma membrane"/>
    <property type="evidence" value="ECO:0007669"/>
    <property type="project" value="UniProtKB-SubCell"/>
</dbReference>
<dbReference type="InterPro" id="IPR052159">
    <property type="entry name" value="Competence_DNA_uptake"/>
</dbReference>
<feature type="transmembrane region" description="Helical" evidence="6">
    <location>
        <begin position="398"/>
        <end position="416"/>
    </location>
</feature>
<dbReference type="Pfam" id="PF00753">
    <property type="entry name" value="Lactamase_B"/>
    <property type="match status" value="1"/>
</dbReference>
<feature type="transmembrane region" description="Helical" evidence="6">
    <location>
        <begin position="27"/>
        <end position="47"/>
    </location>
</feature>
<dbReference type="SUPFAM" id="SSF56281">
    <property type="entry name" value="Metallo-hydrolase/oxidoreductase"/>
    <property type="match status" value="1"/>
</dbReference>
<dbReference type="eggNOG" id="COG0658">
    <property type="taxonomic scope" value="Bacteria"/>
</dbReference>
<keyword evidence="3 6" id="KW-0812">Transmembrane</keyword>
<evidence type="ECO:0000256" key="2">
    <source>
        <dbReference type="ARBA" id="ARBA00022475"/>
    </source>
</evidence>
<dbReference type="Pfam" id="PF03772">
    <property type="entry name" value="Competence"/>
    <property type="match status" value="1"/>
</dbReference>
<feature type="transmembrane region" description="Helical" evidence="6">
    <location>
        <begin position="261"/>
        <end position="278"/>
    </location>
</feature>
<sequence length="798" mass="79233">MTADLRLAPAALTAWAAAWWLVGSPGLAGRVAGVGAALLVGFGLAAVRWRGPVLAHGFLAAACVLAVAAGVHVQAADRAPLEALADLGATARLEGRVVSEPRPATFGDDLRWVLSVERVTARGVTTRTAAAVEVTAPPPAPAFGAAVSVSARLRPEQPGRDTAARAVADGVATVTAPPGAALAATHVLRTALLDVTADLSPQARGLVPGAAVGDTSRVPPELTEAMRVTGLTHVTAVSGAHFAVVVATLTTACAALRAPRAVRVGVLAAAAVGFVLLVRPEPSVLRAAWTCAVALLGVALGRPSAGPAALATASTVLLVVDPWLARSFGFALSCAATAGLVLLSGPLAARLAPWLGRPLAFALAVPLAAQAAVGPVLVLLDPSVPTTAVPANLLATPALVPATVLGLAATLLAPVAPGPAHAVAWLASLATGWIALVAHWFAEVPGAAVPWPGGIGGALLLAAATAGVLAAVLRRPVGDGWPRTWREAARRPLRSLRHPRAGGPPGERVTVALAVGAALVVAVVLVLPRALAPVGGVPEDWELAACDVGQGDALVVRTGAASAVVVDVGPPGDAAGRCLARLGVERVDLLVLSHFHADHVGGLEAVLARSEVAAALVSPLDLPAAAAERARAHLAAAGVPVTVAAPGQEGVAGTMAWHVLGARAAASGRGEEGDGANDASVVLALRTAAGLDVVTLGDLERPGQEALLAELRAAGWAGGVDVVKMAHHGSADQSEALAALLRPRVTVVSVGDGNGYGHPTDAALDLYAGVGSALVRTDECGTAVLVARGGGIALACTD</sequence>
<dbReference type="PANTHER" id="PTHR30619:SF1">
    <property type="entry name" value="RECOMBINATION PROTEIN 2"/>
    <property type="match status" value="1"/>
</dbReference>
<evidence type="ECO:0000313" key="8">
    <source>
        <dbReference type="EMBL" id="AEG44731.1"/>
    </source>
</evidence>
<dbReference type="eggNOG" id="COG2333">
    <property type="taxonomic scope" value="Bacteria"/>
</dbReference>
<dbReference type="AlphaFoldDB" id="F6FPJ9"/>
<dbReference type="PANTHER" id="PTHR30619">
    <property type="entry name" value="DNA INTERNALIZATION/COMPETENCE PROTEIN COMEC/REC2"/>
    <property type="match status" value="1"/>
</dbReference>
<evidence type="ECO:0000256" key="4">
    <source>
        <dbReference type="ARBA" id="ARBA00022989"/>
    </source>
</evidence>
<protein>
    <submittedName>
        <fullName evidence="8">ComEC/Rec2-related protein</fullName>
    </submittedName>
</protein>
<keyword evidence="2" id="KW-1003">Cell membrane</keyword>